<proteinExistence type="inferred from homology"/>
<dbReference type="GO" id="GO:0015095">
    <property type="term" value="F:magnesium ion transmembrane transporter activity"/>
    <property type="evidence" value="ECO:0007669"/>
    <property type="project" value="TreeGrafter"/>
</dbReference>
<organism evidence="9 10">
    <name type="scientific">Candidatus Harrisonbacteria bacterium RIFCSPLOWO2_01_FULL_40_28</name>
    <dbReference type="NCBI Taxonomy" id="1798406"/>
    <lineage>
        <taxon>Bacteria</taxon>
        <taxon>Candidatus Harrisoniibacteriota</taxon>
    </lineage>
</organism>
<keyword evidence="4" id="KW-1003">Cell membrane</keyword>
<dbReference type="Proteomes" id="UP000178517">
    <property type="component" value="Unassembled WGS sequence"/>
</dbReference>
<dbReference type="InterPro" id="IPR045861">
    <property type="entry name" value="CorA_cytoplasmic_dom"/>
</dbReference>
<evidence type="ECO:0000256" key="2">
    <source>
        <dbReference type="ARBA" id="ARBA00009765"/>
    </source>
</evidence>
<evidence type="ECO:0000256" key="8">
    <source>
        <dbReference type="SAM" id="Phobius"/>
    </source>
</evidence>
<evidence type="ECO:0000256" key="4">
    <source>
        <dbReference type="ARBA" id="ARBA00022475"/>
    </source>
</evidence>
<dbReference type="Gene3D" id="3.30.460.20">
    <property type="entry name" value="CorA soluble domain-like"/>
    <property type="match status" value="1"/>
</dbReference>
<dbReference type="STRING" id="1798406.A3A04_00110"/>
<dbReference type="InterPro" id="IPR002523">
    <property type="entry name" value="MgTranspt_CorA/ZnTranspt_ZntB"/>
</dbReference>
<keyword evidence="3" id="KW-0813">Transport</keyword>
<evidence type="ECO:0000256" key="5">
    <source>
        <dbReference type="ARBA" id="ARBA00022692"/>
    </source>
</evidence>
<dbReference type="PANTHER" id="PTHR46494:SF1">
    <property type="entry name" value="CORA FAMILY METAL ION TRANSPORTER (EUROFUNG)"/>
    <property type="match status" value="1"/>
</dbReference>
<dbReference type="SUPFAM" id="SSF144083">
    <property type="entry name" value="Magnesium transport protein CorA, transmembrane region"/>
    <property type="match status" value="1"/>
</dbReference>
<comment type="similarity">
    <text evidence="2">Belongs to the CorA metal ion transporter (MIT) (TC 1.A.35) family.</text>
</comment>
<name>A0A1G1ZMT2_9BACT</name>
<keyword evidence="7 8" id="KW-0472">Membrane</keyword>
<gene>
    <name evidence="9" type="ORF">A3A04_00110</name>
</gene>
<dbReference type="AlphaFoldDB" id="A0A1G1ZMT2"/>
<dbReference type="Pfam" id="PF01544">
    <property type="entry name" value="CorA"/>
    <property type="match status" value="1"/>
</dbReference>
<accession>A0A1G1ZMT2</accession>
<comment type="caution">
    <text evidence="9">The sequence shown here is derived from an EMBL/GenBank/DDBJ whole genome shotgun (WGS) entry which is preliminary data.</text>
</comment>
<evidence type="ECO:0000256" key="6">
    <source>
        <dbReference type="ARBA" id="ARBA00022989"/>
    </source>
</evidence>
<dbReference type="EMBL" id="MHJI01000016">
    <property type="protein sequence ID" value="OGY65436.1"/>
    <property type="molecule type" value="Genomic_DNA"/>
</dbReference>
<dbReference type="GO" id="GO:0005886">
    <property type="term" value="C:plasma membrane"/>
    <property type="evidence" value="ECO:0007669"/>
    <property type="project" value="UniProtKB-SubCell"/>
</dbReference>
<dbReference type="GO" id="GO:0015087">
    <property type="term" value="F:cobalt ion transmembrane transporter activity"/>
    <property type="evidence" value="ECO:0007669"/>
    <property type="project" value="TreeGrafter"/>
</dbReference>
<feature type="transmembrane region" description="Helical" evidence="8">
    <location>
        <begin position="278"/>
        <end position="298"/>
    </location>
</feature>
<dbReference type="Gene3D" id="1.20.58.340">
    <property type="entry name" value="Magnesium transport protein CorA, transmembrane region"/>
    <property type="match status" value="2"/>
</dbReference>
<dbReference type="SUPFAM" id="SSF143865">
    <property type="entry name" value="CorA soluble domain-like"/>
    <property type="match status" value="1"/>
</dbReference>
<keyword evidence="6 8" id="KW-1133">Transmembrane helix</keyword>
<dbReference type="GO" id="GO:0050897">
    <property type="term" value="F:cobalt ion binding"/>
    <property type="evidence" value="ECO:0007669"/>
    <property type="project" value="TreeGrafter"/>
</dbReference>
<evidence type="ECO:0008006" key="11">
    <source>
        <dbReference type="Google" id="ProtNLM"/>
    </source>
</evidence>
<dbReference type="InterPro" id="IPR045863">
    <property type="entry name" value="CorA_TM1_TM2"/>
</dbReference>
<evidence type="ECO:0000256" key="1">
    <source>
        <dbReference type="ARBA" id="ARBA00004651"/>
    </source>
</evidence>
<sequence length="304" mass="35575">MIRSIEDRIGWIDIVNPQREDLQFLRENFNIHPIILEELIHPSMRTHVERAGGHYLFFVFHVPLFDYHEKSARRGEIDFIVTESHIITVRYESVVPLEELWHFIERRPYFKEKLLSRSTGMLLYYIVEALIEFSLRQLQHIEEKIESITKRLFKGEEIKLLREITYVKRDLINYNLISRPQEHILRSLERSGGEFWSGTMDIYLSDLLGDYLKVAQLSETHKESIEALETTNAQLLEAKTGTITKTLTILAFLALPMSLVVALFGMSINYLPLRDSPYAFPLVLGSITILGLITLLLFKIKKWI</sequence>
<keyword evidence="5 8" id="KW-0812">Transmembrane</keyword>
<comment type="subcellular location">
    <subcellularLocation>
        <location evidence="1">Cell membrane</location>
        <topology evidence="1">Multi-pass membrane protein</topology>
    </subcellularLocation>
</comment>
<evidence type="ECO:0000256" key="7">
    <source>
        <dbReference type="ARBA" id="ARBA00023136"/>
    </source>
</evidence>
<evidence type="ECO:0000313" key="9">
    <source>
        <dbReference type="EMBL" id="OGY65436.1"/>
    </source>
</evidence>
<protein>
    <recommendedName>
        <fullName evidence="11">Magnesium transporter CorA</fullName>
    </recommendedName>
</protein>
<reference evidence="9 10" key="1">
    <citation type="journal article" date="2016" name="Nat. Commun.">
        <title>Thousands of microbial genomes shed light on interconnected biogeochemical processes in an aquifer system.</title>
        <authorList>
            <person name="Anantharaman K."/>
            <person name="Brown C.T."/>
            <person name="Hug L.A."/>
            <person name="Sharon I."/>
            <person name="Castelle C.J."/>
            <person name="Probst A.J."/>
            <person name="Thomas B.C."/>
            <person name="Singh A."/>
            <person name="Wilkins M.J."/>
            <person name="Karaoz U."/>
            <person name="Brodie E.L."/>
            <person name="Williams K.H."/>
            <person name="Hubbard S.S."/>
            <person name="Banfield J.F."/>
        </authorList>
    </citation>
    <scope>NUCLEOTIDE SEQUENCE [LARGE SCALE GENOMIC DNA]</scope>
</reference>
<dbReference type="GO" id="GO:0000287">
    <property type="term" value="F:magnesium ion binding"/>
    <property type="evidence" value="ECO:0007669"/>
    <property type="project" value="TreeGrafter"/>
</dbReference>
<evidence type="ECO:0000313" key="10">
    <source>
        <dbReference type="Proteomes" id="UP000178517"/>
    </source>
</evidence>
<dbReference type="PANTHER" id="PTHR46494">
    <property type="entry name" value="CORA FAMILY METAL ION TRANSPORTER (EUROFUNG)"/>
    <property type="match status" value="1"/>
</dbReference>
<evidence type="ECO:0000256" key="3">
    <source>
        <dbReference type="ARBA" id="ARBA00022448"/>
    </source>
</evidence>
<feature type="transmembrane region" description="Helical" evidence="8">
    <location>
        <begin position="249"/>
        <end position="272"/>
    </location>
</feature>